<dbReference type="SMART" id="SM00448">
    <property type="entry name" value="REC"/>
    <property type="match status" value="1"/>
</dbReference>
<organism evidence="3 4">
    <name type="scientific">Bizionia gelidisalsuginis</name>
    <dbReference type="NCBI Taxonomy" id="291188"/>
    <lineage>
        <taxon>Bacteria</taxon>
        <taxon>Pseudomonadati</taxon>
        <taxon>Bacteroidota</taxon>
        <taxon>Flavobacteriia</taxon>
        <taxon>Flavobacteriales</taxon>
        <taxon>Flavobacteriaceae</taxon>
        <taxon>Bizionia</taxon>
    </lineage>
</organism>
<evidence type="ECO:0000313" key="4">
    <source>
        <dbReference type="Proteomes" id="UP000323621"/>
    </source>
</evidence>
<dbReference type="InterPro" id="IPR052893">
    <property type="entry name" value="TCS_response_regulator"/>
</dbReference>
<dbReference type="PANTHER" id="PTHR44520">
    <property type="entry name" value="RESPONSE REGULATOR RCP1-RELATED"/>
    <property type="match status" value="1"/>
</dbReference>
<dbReference type="PANTHER" id="PTHR44520:SF2">
    <property type="entry name" value="RESPONSE REGULATOR RCP1"/>
    <property type="match status" value="1"/>
</dbReference>
<gene>
    <name evidence="3" type="ORF">ES677_02765</name>
</gene>
<evidence type="ECO:0000256" key="1">
    <source>
        <dbReference type="PROSITE-ProRule" id="PRU00169"/>
    </source>
</evidence>
<reference evidence="3 4" key="1">
    <citation type="submission" date="2019-08" db="EMBL/GenBank/DDBJ databases">
        <title>Genomes of Antarctic Bizionia species.</title>
        <authorList>
            <person name="Bowman J.P."/>
        </authorList>
    </citation>
    <scope>NUCLEOTIDE SEQUENCE [LARGE SCALE GENOMIC DNA]</scope>
    <source>
        <strain evidence="3 4">IC164</strain>
    </source>
</reference>
<proteinExistence type="predicted"/>
<name>A0ABY3MDP3_9FLAO</name>
<sequence>MKTINLICIIDDDPIFIFTAKKVLRLSDFGGDFLVFNDGEDAFNHLKPLYINDSEVPDLIFLDLNMPIMDGWQFLDEFIKLKLSKVVTLYIVSSSIDPVDIEKAKEYEKISGFIIKPIDKASLRQITKKFILKK</sequence>
<dbReference type="SUPFAM" id="SSF52172">
    <property type="entry name" value="CheY-like"/>
    <property type="match status" value="1"/>
</dbReference>
<keyword evidence="4" id="KW-1185">Reference proteome</keyword>
<dbReference type="RefSeq" id="WP_148380367.1">
    <property type="nucleotide sequence ID" value="NZ_VSKN01000002.1"/>
</dbReference>
<dbReference type="Pfam" id="PF00072">
    <property type="entry name" value="Response_reg"/>
    <property type="match status" value="1"/>
</dbReference>
<evidence type="ECO:0000259" key="2">
    <source>
        <dbReference type="PROSITE" id="PS50110"/>
    </source>
</evidence>
<comment type="caution">
    <text evidence="3">The sequence shown here is derived from an EMBL/GenBank/DDBJ whole genome shotgun (WGS) entry which is preliminary data.</text>
</comment>
<accession>A0ABY3MDP3</accession>
<dbReference type="EMBL" id="VSKN01000002">
    <property type="protein sequence ID" value="TYC17118.1"/>
    <property type="molecule type" value="Genomic_DNA"/>
</dbReference>
<dbReference type="Gene3D" id="3.40.50.2300">
    <property type="match status" value="1"/>
</dbReference>
<dbReference type="PROSITE" id="PS50110">
    <property type="entry name" value="RESPONSE_REGULATORY"/>
    <property type="match status" value="1"/>
</dbReference>
<evidence type="ECO:0000313" key="3">
    <source>
        <dbReference type="EMBL" id="TYC17118.1"/>
    </source>
</evidence>
<feature type="modified residue" description="4-aspartylphosphate" evidence="1">
    <location>
        <position position="63"/>
    </location>
</feature>
<keyword evidence="1" id="KW-0597">Phosphoprotein</keyword>
<dbReference type="Proteomes" id="UP000323621">
    <property type="component" value="Unassembled WGS sequence"/>
</dbReference>
<protein>
    <submittedName>
        <fullName evidence="3">Response regulator</fullName>
    </submittedName>
</protein>
<dbReference type="InterPro" id="IPR001789">
    <property type="entry name" value="Sig_transdc_resp-reg_receiver"/>
</dbReference>
<dbReference type="InterPro" id="IPR011006">
    <property type="entry name" value="CheY-like_superfamily"/>
</dbReference>
<feature type="domain" description="Response regulatory" evidence="2">
    <location>
        <begin position="6"/>
        <end position="131"/>
    </location>
</feature>